<protein>
    <submittedName>
        <fullName evidence="1">Uncharacterized protein</fullName>
    </submittedName>
</protein>
<evidence type="ECO:0000313" key="1">
    <source>
        <dbReference type="EMBL" id="PKY59199.1"/>
    </source>
</evidence>
<dbReference type="EMBL" id="LLXI01003419">
    <property type="protein sequence ID" value="PKY59199.1"/>
    <property type="molecule type" value="Genomic_DNA"/>
</dbReference>
<accession>A0A2I1HK04</accession>
<comment type="caution">
    <text evidence="1">The sequence shown here is derived from an EMBL/GenBank/DDBJ whole genome shotgun (WGS) entry which is preliminary data.</text>
</comment>
<sequence>MEIKTDFKSLGGESKLSNQLKNFSNLAKKPISIIQQEAMVQVDESNMIQIEILRKVEFLLEQMSESIRKQYHGIESKKKNELLTILQEIQNLQSVDNELDDVDVV</sequence>
<keyword evidence="2" id="KW-1185">Reference proteome</keyword>
<gene>
    <name evidence="1" type="ORF">RhiirA4_481750</name>
</gene>
<reference evidence="1 2" key="1">
    <citation type="submission" date="2015-10" db="EMBL/GenBank/DDBJ databases">
        <title>Genome analyses suggest a sexual origin of heterokaryosis in a supposedly ancient asexual fungus.</title>
        <authorList>
            <person name="Ropars J."/>
            <person name="Sedzielewska K."/>
            <person name="Noel J."/>
            <person name="Charron P."/>
            <person name="Farinelli L."/>
            <person name="Marton T."/>
            <person name="Kruger M."/>
            <person name="Pelin A."/>
            <person name="Brachmann A."/>
            <person name="Corradi N."/>
        </authorList>
    </citation>
    <scope>NUCLEOTIDE SEQUENCE [LARGE SCALE GENOMIC DNA]</scope>
    <source>
        <strain evidence="1 2">A4</strain>
    </source>
</reference>
<organism evidence="1 2">
    <name type="scientific">Rhizophagus irregularis</name>
    <dbReference type="NCBI Taxonomy" id="588596"/>
    <lineage>
        <taxon>Eukaryota</taxon>
        <taxon>Fungi</taxon>
        <taxon>Fungi incertae sedis</taxon>
        <taxon>Mucoromycota</taxon>
        <taxon>Glomeromycotina</taxon>
        <taxon>Glomeromycetes</taxon>
        <taxon>Glomerales</taxon>
        <taxon>Glomeraceae</taxon>
        <taxon>Rhizophagus</taxon>
    </lineage>
</organism>
<evidence type="ECO:0000313" key="2">
    <source>
        <dbReference type="Proteomes" id="UP000234323"/>
    </source>
</evidence>
<dbReference type="AlphaFoldDB" id="A0A2I1HK04"/>
<proteinExistence type="predicted"/>
<dbReference type="VEuPathDB" id="FungiDB:RhiirFUN_013916"/>
<name>A0A2I1HK04_9GLOM</name>
<dbReference type="Proteomes" id="UP000234323">
    <property type="component" value="Unassembled WGS sequence"/>
</dbReference>